<feature type="domain" description="DUF4031" evidence="1">
    <location>
        <begin position="3"/>
        <end position="82"/>
    </location>
</feature>
<dbReference type="AlphaFoldDB" id="A0A4D7QT41"/>
<gene>
    <name evidence="2" type="ORF">E8L99_22730</name>
</gene>
<name>A0A4D7QT41_9HYPH</name>
<dbReference type="EMBL" id="CP039865">
    <property type="protein sequence ID" value="QCK88374.1"/>
    <property type="molecule type" value="Genomic_DNA"/>
</dbReference>
<evidence type="ECO:0000313" key="2">
    <source>
        <dbReference type="EMBL" id="QCK88374.1"/>
    </source>
</evidence>
<accession>A0A4D7QT41</accession>
<evidence type="ECO:0000313" key="3">
    <source>
        <dbReference type="Proteomes" id="UP000298588"/>
    </source>
</evidence>
<dbReference type="OrthoDB" id="9808993at2"/>
<organism evidence="2 3">
    <name type="scientific">Phreatobacter aquaticus</name>
    <dbReference type="NCBI Taxonomy" id="2570229"/>
    <lineage>
        <taxon>Bacteria</taxon>
        <taxon>Pseudomonadati</taxon>
        <taxon>Pseudomonadota</taxon>
        <taxon>Alphaproteobacteria</taxon>
        <taxon>Hyphomicrobiales</taxon>
        <taxon>Phreatobacteraceae</taxon>
        <taxon>Phreatobacter</taxon>
    </lineage>
</organism>
<dbReference type="RefSeq" id="WP_137101701.1">
    <property type="nucleotide sequence ID" value="NZ_CP039865.1"/>
</dbReference>
<reference evidence="2 3" key="1">
    <citation type="submission" date="2019-04" db="EMBL/GenBank/DDBJ databases">
        <title>Phreatobacter aquaticus sp. nov.</title>
        <authorList>
            <person name="Choi A."/>
            <person name="Baek K."/>
        </authorList>
    </citation>
    <scope>NUCLEOTIDE SEQUENCE [LARGE SCALE GENOMIC DNA]</scope>
    <source>
        <strain evidence="2 3">NMCR1094</strain>
    </source>
</reference>
<dbReference type="InterPro" id="IPR025109">
    <property type="entry name" value="DUF4031"/>
</dbReference>
<dbReference type="KEGG" id="paqt:E8L99_22730"/>
<keyword evidence="3" id="KW-1185">Reference proteome</keyword>
<proteinExistence type="predicted"/>
<sequence length="88" mass="10228">MAVYVDAPIWHWQGLRWCHLLADDLDELHRFASRLGLHRSSYQGPPKTTAPHYDITGFERKRAIALGAKDCSRDEIVAVFRRVRVARR</sequence>
<dbReference type="Pfam" id="PF13223">
    <property type="entry name" value="DUF4031"/>
    <property type="match status" value="1"/>
</dbReference>
<protein>
    <submittedName>
        <fullName evidence="2">DUF4031 domain-containing protein</fullName>
    </submittedName>
</protein>
<dbReference type="Proteomes" id="UP000298588">
    <property type="component" value="Chromosome"/>
</dbReference>
<evidence type="ECO:0000259" key="1">
    <source>
        <dbReference type="Pfam" id="PF13223"/>
    </source>
</evidence>